<proteinExistence type="inferred from homology"/>
<comment type="caution">
    <text evidence="5">The sequence shown here is derived from an EMBL/GenBank/DDBJ whole genome shotgun (WGS) entry which is preliminary data.</text>
</comment>
<evidence type="ECO:0000256" key="3">
    <source>
        <dbReference type="ARBA" id="ARBA00023242"/>
    </source>
</evidence>
<feature type="region of interest" description="Disordered" evidence="4">
    <location>
        <begin position="290"/>
        <end position="324"/>
    </location>
</feature>
<evidence type="ECO:0000256" key="4">
    <source>
        <dbReference type="SAM" id="MobiDB-lite"/>
    </source>
</evidence>
<dbReference type="PANTHER" id="PTHR13375">
    <property type="entry name" value="FMS INTERACTING PROTEIN"/>
    <property type="match status" value="1"/>
</dbReference>
<evidence type="ECO:0000313" key="5">
    <source>
        <dbReference type="EMBL" id="KAI1696581.1"/>
    </source>
</evidence>
<evidence type="ECO:0000256" key="1">
    <source>
        <dbReference type="ARBA" id="ARBA00004123"/>
    </source>
</evidence>
<accession>A0AAD4QUH4</accession>
<keyword evidence="3" id="KW-0539">Nucleus</keyword>
<evidence type="ECO:0000256" key="2">
    <source>
        <dbReference type="ARBA" id="ARBA00008044"/>
    </source>
</evidence>
<dbReference type="GO" id="GO:0003729">
    <property type="term" value="F:mRNA binding"/>
    <property type="evidence" value="ECO:0007669"/>
    <property type="project" value="TreeGrafter"/>
</dbReference>
<comment type="similarity">
    <text evidence="2">Belongs to the THOC5 family.</text>
</comment>
<dbReference type="AlphaFoldDB" id="A0AAD4QUH4"/>
<comment type="subcellular location">
    <subcellularLocation>
        <location evidence="1">Nucleus</location>
    </subcellularLocation>
</comment>
<dbReference type="InterPro" id="IPR019163">
    <property type="entry name" value="THO_Thoc5"/>
</dbReference>
<organism evidence="5 6">
    <name type="scientific">Ditylenchus destructor</name>
    <dbReference type="NCBI Taxonomy" id="166010"/>
    <lineage>
        <taxon>Eukaryota</taxon>
        <taxon>Metazoa</taxon>
        <taxon>Ecdysozoa</taxon>
        <taxon>Nematoda</taxon>
        <taxon>Chromadorea</taxon>
        <taxon>Rhabditida</taxon>
        <taxon>Tylenchina</taxon>
        <taxon>Tylenchomorpha</taxon>
        <taxon>Sphaerularioidea</taxon>
        <taxon>Anguinidae</taxon>
        <taxon>Anguininae</taxon>
        <taxon>Ditylenchus</taxon>
    </lineage>
</organism>
<dbReference type="GO" id="GO:0006406">
    <property type="term" value="P:mRNA export from nucleus"/>
    <property type="evidence" value="ECO:0007669"/>
    <property type="project" value="TreeGrafter"/>
</dbReference>
<dbReference type="EMBL" id="JAKKPZ010000319">
    <property type="protein sequence ID" value="KAI1696581.1"/>
    <property type="molecule type" value="Genomic_DNA"/>
</dbReference>
<dbReference type="Pfam" id="PF09766">
    <property type="entry name" value="FmiP_Thoc5"/>
    <property type="match status" value="1"/>
</dbReference>
<reference evidence="5" key="1">
    <citation type="submission" date="2022-01" db="EMBL/GenBank/DDBJ databases">
        <title>Genome Sequence Resource for Two Populations of Ditylenchus destructor, the Migratory Endoparasitic Phytonematode.</title>
        <authorList>
            <person name="Zhang H."/>
            <person name="Lin R."/>
            <person name="Xie B."/>
        </authorList>
    </citation>
    <scope>NUCLEOTIDE SEQUENCE</scope>
    <source>
        <strain evidence="5">BazhouSP</strain>
    </source>
</reference>
<gene>
    <name evidence="5" type="ORF">DdX_18979</name>
</gene>
<evidence type="ECO:0000313" key="6">
    <source>
        <dbReference type="Proteomes" id="UP001201812"/>
    </source>
</evidence>
<name>A0AAD4QUH4_9BILA</name>
<keyword evidence="6" id="KW-1185">Reference proteome</keyword>
<dbReference type="Proteomes" id="UP001201812">
    <property type="component" value="Unassembled WGS sequence"/>
</dbReference>
<feature type="compositionally biased region" description="Acidic residues" evidence="4">
    <location>
        <begin position="296"/>
        <end position="314"/>
    </location>
</feature>
<dbReference type="GO" id="GO:0000445">
    <property type="term" value="C:THO complex part of transcription export complex"/>
    <property type="evidence" value="ECO:0007669"/>
    <property type="project" value="TreeGrafter"/>
</dbReference>
<dbReference type="PANTHER" id="PTHR13375:SF3">
    <property type="entry name" value="THO COMPLEX SUBUNIT 5 HOMOLOG"/>
    <property type="match status" value="1"/>
</dbReference>
<protein>
    <submittedName>
        <fullName evidence="5">Fms-interacting protein domain-containing protein</fullName>
    </submittedName>
</protein>
<sequence length="671" mass="76804">MAPDPIIKREPKHHIEKPSVSAFFELEDRLATKLTNEKIKTELGEFTSFIRNQLQKFGNQQEAFKNSQLTDSLMVKAIRLRNLNRLSNFRNKILRERLATARQKAEGHFLQLQNFKSEIGHLRKAIEACLEFQSSDSDIDLVPVEEFFEKAPSSIYDPAVVKDDPHQLQLARLNYELFERKNILGNLQELEGRKSVLLSDIRGKEQRLSQIKPRIEALKTAAKPLLDILGLKNVDPSAFEMYKKLDHLPKELKLAYVLAGVYDELFGENALEIGCEGEIKDAIKLREKSVEKGQAEEESDEEMEEEQKEDEEDTSEKKHKKRKSRHVEREVILDKVQKKKDNLLSAHPISLSIIVPSKGVNSVSVKLTFVLLTQLKCVGLKCKVEGKVDNWQFFDQDNLLDELFHGDAGQKCPNPVGNALLNMLDMNITNYVSLLGKSYKFVQKMCGLTFGLPGKDSNVRTTEPEVSLENSENLQQFEMFAEVIARIQDRMVARQILAERVKELEQYKSIKNLPVVLQQYQPTKQIHSLMISFKPISAEDFAATNELSKWQRQMVDELWRGGQLEAGFQFVSTIKRDKFSANVLVNIPVRYPKHSSILMLVVKSQDHRSSLEYNRALWELESFLNTKVATMLHEDDLDELFSLQMTLLCPKLDAALENVSQSLGSNEFTLA</sequence>